<accession>A0ABV0QLU0</accession>
<dbReference type="EMBL" id="JAHRIN010017071">
    <property type="protein sequence ID" value="MEQ2196787.1"/>
    <property type="molecule type" value="Genomic_DNA"/>
</dbReference>
<dbReference type="Proteomes" id="UP001434883">
    <property type="component" value="Unassembled WGS sequence"/>
</dbReference>
<organism evidence="1 2">
    <name type="scientific">Xenoophorus captivus</name>
    <dbReference type="NCBI Taxonomy" id="1517983"/>
    <lineage>
        <taxon>Eukaryota</taxon>
        <taxon>Metazoa</taxon>
        <taxon>Chordata</taxon>
        <taxon>Craniata</taxon>
        <taxon>Vertebrata</taxon>
        <taxon>Euteleostomi</taxon>
        <taxon>Actinopterygii</taxon>
        <taxon>Neopterygii</taxon>
        <taxon>Teleostei</taxon>
        <taxon>Neoteleostei</taxon>
        <taxon>Acanthomorphata</taxon>
        <taxon>Ovalentaria</taxon>
        <taxon>Atherinomorphae</taxon>
        <taxon>Cyprinodontiformes</taxon>
        <taxon>Goodeidae</taxon>
        <taxon>Xenoophorus</taxon>
    </lineage>
</organism>
<comment type="caution">
    <text evidence="1">The sequence shown here is derived from an EMBL/GenBank/DDBJ whole genome shotgun (WGS) entry which is preliminary data.</text>
</comment>
<evidence type="ECO:0000313" key="2">
    <source>
        <dbReference type="Proteomes" id="UP001434883"/>
    </source>
</evidence>
<sequence>MCVVFSQQMSQSILRLIVSITETVFRPAQTEILQLELIYLSVMKMDSIYHSSAMVLLDIVGVWTAGDRKEQEPGLHLVHLT</sequence>
<reference evidence="1 2" key="1">
    <citation type="submission" date="2021-06" db="EMBL/GenBank/DDBJ databases">
        <authorList>
            <person name="Palmer J.M."/>
        </authorList>
    </citation>
    <scope>NUCLEOTIDE SEQUENCE [LARGE SCALE GENOMIC DNA]</scope>
    <source>
        <strain evidence="1 2">XC_2019</strain>
        <tissue evidence="1">Muscle</tissue>
    </source>
</reference>
<evidence type="ECO:0000313" key="1">
    <source>
        <dbReference type="EMBL" id="MEQ2196787.1"/>
    </source>
</evidence>
<name>A0ABV0QLU0_9TELE</name>
<keyword evidence="2" id="KW-1185">Reference proteome</keyword>
<protein>
    <submittedName>
        <fullName evidence="1">Uncharacterized protein</fullName>
    </submittedName>
</protein>
<proteinExistence type="predicted"/>
<gene>
    <name evidence="1" type="ORF">XENOCAPTIV_012714</name>
</gene>